<feature type="compositionally biased region" description="Basic and acidic residues" evidence="2">
    <location>
        <begin position="97"/>
        <end position="114"/>
    </location>
</feature>
<keyword evidence="1" id="KW-0175">Coiled coil</keyword>
<protein>
    <submittedName>
        <fullName evidence="3">Uncharacterized protein</fullName>
    </submittedName>
</protein>
<feature type="region of interest" description="Disordered" evidence="2">
    <location>
        <begin position="92"/>
        <end position="114"/>
    </location>
</feature>
<organism evidence="3">
    <name type="scientific">Solanum lycopersicum</name>
    <name type="common">Tomato</name>
    <name type="synonym">Lycopersicon esculentum</name>
    <dbReference type="NCBI Taxonomy" id="4081"/>
    <lineage>
        <taxon>Eukaryota</taxon>
        <taxon>Viridiplantae</taxon>
        <taxon>Streptophyta</taxon>
        <taxon>Embryophyta</taxon>
        <taxon>Tracheophyta</taxon>
        <taxon>Spermatophyta</taxon>
        <taxon>Magnoliopsida</taxon>
        <taxon>eudicotyledons</taxon>
        <taxon>Gunneridae</taxon>
        <taxon>Pentapetalae</taxon>
        <taxon>asterids</taxon>
        <taxon>lamiids</taxon>
        <taxon>Solanales</taxon>
        <taxon>Solanaceae</taxon>
        <taxon>Solanoideae</taxon>
        <taxon>Solaneae</taxon>
        <taxon>Solanum</taxon>
        <taxon>Solanum subgen. Lycopersicon</taxon>
    </lineage>
</organism>
<proteinExistence type="predicted"/>
<feature type="region of interest" description="Disordered" evidence="2">
    <location>
        <begin position="156"/>
        <end position="178"/>
    </location>
</feature>
<evidence type="ECO:0000313" key="3">
    <source>
        <dbReference type="EnsemblPlants" id="Solyc12g013550.2.1"/>
    </source>
</evidence>
<accession>A0A3Q7JT32</accession>
<feature type="compositionally biased region" description="Low complexity" evidence="2">
    <location>
        <begin position="35"/>
        <end position="49"/>
    </location>
</feature>
<reference evidence="3" key="2">
    <citation type="submission" date="2019-01" db="UniProtKB">
        <authorList>
            <consortium name="EnsemblPlants"/>
        </authorList>
    </citation>
    <scope>IDENTIFICATION</scope>
    <source>
        <strain evidence="3">cv. Heinz 1706</strain>
    </source>
</reference>
<dbReference type="PANTHER" id="PTHR35292">
    <property type="entry name" value="EXPRESSED PROTEIN"/>
    <property type="match status" value="1"/>
</dbReference>
<dbReference type="Proteomes" id="UP000004994">
    <property type="component" value="Chromosome 12"/>
</dbReference>
<dbReference type="Gramene" id="Solyc12g013550.2.1">
    <property type="protein sequence ID" value="Solyc12g013550.2.1"/>
    <property type="gene ID" value="Solyc12g013550.2"/>
</dbReference>
<name>A0A3Q7JT32_SOLLC</name>
<dbReference type="EnsemblPlants" id="Solyc12g013550.2.1">
    <property type="protein sequence ID" value="Solyc12g013550.2.1"/>
    <property type="gene ID" value="Solyc12g013550.2"/>
</dbReference>
<reference evidence="3" key="1">
    <citation type="journal article" date="2012" name="Nature">
        <title>The tomato genome sequence provides insights into fleshy fruit evolution.</title>
        <authorList>
            <consortium name="Tomato Genome Consortium"/>
        </authorList>
    </citation>
    <scope>NUCLEOTIDE SEQUENCE [LARGE SCALE GENOMIC DNA]</scope>
    <source>
        <strain evidence="3">cv. Heinz 1706</strain>
    </source>
</reference>
<dbReference type="AlphaFoldDB" id="A0A3Q7JT32"/>
<feature type="coiled-coil region" evidence="1">
    <location>
        <begin position="114"/>
        <end position="141"/>
    </location>
</feature>
<dbReference type="InParanoid" id="A0A3Q7JT32"/>
<sequence length="313" mass="34683">MGIIQQFRDVAGKLFNRRGQQKPSDAYASEGEYSGGVSSPVTKTSSPVKYDGTQSDEYVFYPDGREKISDILCKLRKFAIVSAVDESLKTVAGGSKSIKEGSKDKSPSRPRLDKQDFTVMMEEMQAKMEKLQDDMNNMKQQNEVSAKCTNGLDSFEFSDEPIKSSMPTKSKPKKKISDRQITKMAAWTAVARQASSLSRLSATKSVNTTSQGALLIQRRGLSGGGDHHGPPKVNIWQDPMSPSKWKEEHNKEESFRVSSNIQFVIASLTGWGLVFYGGYKLFSGGKKEKKEEVHFLNDHTDVGLSLFTGNKVV</sequence>
<evidence type="ECO:0000313" key="4">
    <source>
        <dbReference type="Proteomes" id="UP000004994"/>
    </source>
</evidence>
<dbReference type="PaxDb" id="4081-Solyc12g013540.1.1"/>
<evidence type="ECO:0000256" key="1">
    <source>
        <dbReference type="SAM" id="Coils"/>
    </source>
</evidence>
<feature type="region of interest" description="Disordered" evidence="2">
    <location>
        <begin position="18"/>
        <end position="56"/>
    </location>
</feature>
<keyword evidence="4" id="KW-1185">Reference proteome</keyword>
<evidence type="ECO:0000256" key="2">
    <source>
        <dbReference type="SAM" id="MobiDB-lite"/>
    </source>
</evidence>
<dbReference type="STRING" id="4081.A0A3Q7JT32"/>
<dbReference type="PANTHER" id="PTHR35292:SF6">
    <property type="match status" value="1"/>
</dbReference>